<dbReference type="AlphaFoldDB" id="L0G1N7"/>
<protein>
    <recommendedName>
        <fullName evidence="3">Apea-like HEPN domain-containing protein</fullName>
    </recommendedName>
</protein>
<reference evidence="2" key="1">
    <citation type="submission" date="2012-02" db="EMBL/GenBank/DDBJ databases">
        <title>The complete genome of Echinicola vietnamensis DSM 17526.</title>
        <authorList>
            <person name="Lucas S."/>
            <person name="Copeland A."/>
            <person name="Lapidus A."/>
            <person name="Glavina del Rio T."/>
            <person name="Dalin E."/>
            <person name="Tice H."/>
            <person name="Bruce D."/>
            <person name="Goodwin L."/>
            <person name="Pitluck S."/>
            <person name="Peters L."/>
            <person name="Ovchinnikova G."/>
            <person name="Teshima H."/>
            <person name="Kyrpides N."/>
            <person name="Mavromatis K."/>
            <person name="Ivanova N."/>
            <person name="Brettin T."/>
            <person name="Detter J.C."/>
            <person name="Han C."/>
            <person name="Larimer F."/>
            <person name="Land M."/>
            <person name="Hauser L."/>
            <person name="Markowitz V."/>
            <person name="Cheng J.-F."/>
            <person name="Hugenholtz P."/>
            <person name="Woyke T."/>
            <person name="Wu D."/>
            <person name="Brambilla E."/>
            <person name="Klenk H.-P."/>
            <person name="Eisen J.A."/>
        </authorList>
    </citation>
    <scope>NUCLEOTIDE SEQUENCE [LARGE SCALE GENOMIC DNA]</scope>
    <source>
        <strain evidence="2">DSM 17526 / LMG 23754 / KMM 6221</strain>
    </source>
</reference>
<proteinExistence type="predicted"/>
<dbReference type="RefSeq" id="WP_015267652.1">
    <property type="nucleotide sequence ID" value="NC_019904.1"/>
</dbReference>
<dbReference type="EMBL" id="CP003346">
    <property type="protein sequence ID" value="AGA80114.1"/>
    <property type="molecule type" value="Genomic_DNA"/>
</dbReference>
<accession>L0G1N7</accession>
<dbReference type="KEGG" id="evi:Echvi_3903"/>
<dbReference type="Proteomes" id="UP000010796">
    <property type="component" value="Chromosome"/>
</dbReference>
<evidence type="ECO:0000313" key="1">
    <source>
        <dbReference type="EMBL" id="AGA80114.1"/>
    </source>
</evidence>
<evidence type="ECO:0000313" key="2">
    <source>
        <dbReference type="Proteomes" id="UP000010796"/>
    </source>
</evidence>
<organism evidence="1 2">
    <name type="scientific">Echinicola vietnamensis (strain DSM 17526 / LMG 23754 / KMM 6221)</name>
    <dbReference type="NCBI Taxonomy" id="926556"/>
    <lineage>
        <taxon>Bacteria</taxon>
        <taxon>Pseudomonadati</taxon>
        <taxon>Bacteroidota</taxon>
        <taxon>Cytophagia</taxon>
        <taxon>Cytophagales</taxon>
        <taxon>Cyclobacteriaceae</taxon>
        <taxon>Echinicola</taxon>
    </lineage>
</organism>
<evidence type="ECO:0008006" key="3">
    <source>
        <dbReference type="Google" id="ProtNLM"/>
    </source>
</evidence>
<dbReference type="HOGENOM" id="CLU_1459147_0_0_10"/>
<dbReference type="OrthoDB" id="1492971at2"/>
<dbReference type="STRING" id="926556.Echvi_3903"/>
<sequence>MKALQIRLFRERLAQDKENLSIRRTLHEHYEWLESYWQNRYNGNNHIDQFDKEFGEFYWARKDTKSIARKFSSYPPVGSSRMDFEPTVSLQRATFYLRYFCDLFEEKFHDTSNENEIGEAWTKSPFVALLTIVKQVRDNLFHGCKMELDEPQYTRNKELIGMSVEVTTIVLDNLEKAEENNCAQQ</sequence>
<keyword evidence="2" id="KW-1185">Reference proteome</keyword>
<gene>
    <name evidence="1" type="ordered locus">Echvi_3903</name>
</gene>
<name>L0G1N7_ECHVK</name>